<evidence type="ECO:0000259" key="2">
    <source>
        <dbReference type="Pfam" id="PF10708"/>
    </source>
</evidence>
<proteinExistence type="predicted"/>
<dbReference type="AlphaFoldDB" id="A0A6J6FIA2"/>
<gene>
    <name evidence="3" type="ORF">UFOPK1722_01502</name>
</gene>
<dbReference type="Pfam" id="PF10708">
    <property type="entry name" value="DUF2510"/>
    <property type="match status" value="1"/>
</dbReference>
<feature type="region of interest" description="Disordered" evidence="1">
    <location>
        <begin position="66"/>
        <end position="98"/>
    </location>
</feature>
<dbReference type="InterPro" id="IPR018929">
    <property type="entry name" value="DUF2510"/>
</dbReference>
<accession>A0A6J6FIA2</accession>
<evidence type="ECO:0000313" key="3">
    <source>
        <dbReference type="EMBL" id="CAB4588340.1"/>
    </source>
</evidence>
<feature type="compositionally biased region" description="Low complexity" evidence="1">
    <location>
        <begin position="77"/>
        <end position="90"/>
    </location>
</feature>
<dbReference type="EMBL" id="CAEZTS010000155">
    <property type="protein sequence ID" value="CAB4588340.1"/>
    <property type="molecule type" value="Genomic_DNA"/>
</dbReference>
<organism evidence="3">
    <name type="scientific">freshwater metagenome</name>
    <dbReference type="NCBI Taxonomy" id="449393"/>
    <lineage>
        <taxon>unclassified sequences</taxon>
        <taxon>metagenomes</taxon>
        <taxon>ecological metagenomes</taxon>
    </lineage>
</organism>
<feature type="domain" description="DUF2510" evidence="2">
    <location>
        <begin position="100"/>
        <end position="125"/>
    </location>
</feature>
<reference evidence="3" key="1">
    <citation type="submission" date="2020-05" db="EMBL/GenBank/DDBJ databases">
        <authorList>
            <person name="Chiriac C."/>
            <person name="Salcher M."/>
            <person name="Ghai R."/>
            <person name="Kavagutti S V."/>
        </authorList>
    </citation>
    <scope>NUCLEOTIDE SEQUENCE</scope>
</reference>
<protein>
    <submittedName>
        <fullName evidence="3">Unannotated protein</fullName>
    </submittedName>
</protein>
<name>A0A6J6FIA2_9ZZZZ</name>
<evidence type="ECO:0000256" key="1">
    <source>
        <dbReference type="SAM" id="MobiDB-lite"/>
    </source>
</evidence>
<sequence length="135" mass="14445">MQEYSSVSVYISEHAKLTDKLNALATDGWAVVSIVSTGSEVVAYLSRAKNSSATVAPTPVAHVTPVPTPASEQNGWASATSSAPANTTTAVKTPSVPADWYKDPAGRYEFRYWDGTKWTEHVSRGGVRYSDPPTP</sequence>